<feature type="region of interest" description="Disordered" evidence="1">
    <location>
        <begin position="1"/>
        <end position="25"/>
    </location>
</feature>
<dbReference type="EMBL" id="BQNB010017642">
    <property type="protein sequence ID" value="GJT65580.1"/>
    <property type="molecule type" value="Genomic_DNA"/>
</dbReference>
<feature type="compositionally biased region" description="Basic and acidic residues" evidence="1">
    <location>
        <begin position="1"/>
        <end position="11"/>
    </location>
</feature>
<evidence type="ECO:0000313" key="3">
    <source>
        <dbReference type="Proteomes" id="UP001151760"/>
    </source>
</evidence>
<protein>
    <submittedName>
        <fullName evidence="2">Uncharacterized protein</fullName>
    </submittedName>
</protein>
<dbReference type="Proteomes" id="UP001151760">
    <property type="component" value="Unassembled WGS sequence"/>
</dbReference>
<gene>
    <name evidence="2" type="ORF">Tco_1017060</name>
</gene>
<keyword evidence="3" id="KW-1185">Reference proteome</keyword>
<sequence length="69" mass="7526">METRCLMKEPSGDAMGRSSLGGGSSLGLVDSPLSWRGVEEESGDLADDKLRDEIDRERVYESVTPILLL</sequence>
<name>A0ABQ5FRM1_9ASTR</name>
<proteinExistence type="predicted"/>
<reference evidence="2" key="1">
    <citation type="journal article" date="2022" name="Int. J. Mol. Sci.">
        <title>Draft Genome of Tanacetum Coccineum: Genomic Comparison of Closely Related Tanacetum-Family Plants.</title>
        <authorList>
            <person name="Yamashiro T."/>
            <person name="Shiraishi A."/>
            <person name="Nakayama K."/>
            <person name="Satake H."/>
        </authorList>
    </citation>
    <scope>NUCLEOTIDE SEQUENCE</scope>
</reference>
<reference evidence="2" key="2">
    <citation type="submission" date="2022-01" db="EMBL/GenBank/DDBJ databases">
        <authorList>
            <person name="Yamashiro T."/>
            <person name="Shiraishi A."/>
            <person name="Satake H."/>
            <person name="Nakayama K."/>
        </authorList>
    </citation>
    <scope>NUCLEOTIDE SEQUENCE</scope>
</reference>
<evidence type="ECO:0000256" key="1">
    <source>
        <dbReference type="SAM" id="MobiDB-lite"/>
    </source>
</evidence>
<organism evidence="2 3">
    <name type="scientific">Tanacetum coccineum</name>
    <dbReference type="NCBI Taxonomy" id="301880"/>
    <lineage>
        <taxon>Eukaryota</taxon>
        <taxon>Viridiplantae</taxon>
        <taxon>Streptophyta</taxon>
        <taxon>Embryophyta</taxon>
        <taxon>Tracheophyta</taxon>
        <taxon>Spermatophyta</taxon>
        <taxon>Magnoliopsida</taxon>
        <taxon>eudicotyledons</taxon>
        <taxon>Gunneridae</taxon>
        <taxon>Pentapetalae</taxon>
        <taxon>asterids</taxon>
        <taxon>campanulids</taxon>
        <taxon>Asterales</taxon>
        <taxon>Asteraceae</taxon>
        <taxon>Asteroideae</taxon>
        <taxon>Anthemideae</taxon>
        <taxon>Anthemidinae</taxon>
        <taxon>Tanacetum</taxon>
    </lineage>
</organism>
<accession>A0ABQ5FRM1</accession>
<evidence type="ECO:0000313" key="2">
    <source>
        <dbReference type="EMBL" id="GJT65580.1"/>
    </source>
</evidence>
<comment type="caution">
    <text evidence="2">The sequence shown here is derived from an EMBL/GenBank/DDBJ whole genome shotgun (WGS) entry which is preliminary data.</text>
</comment>